<dbReference type="AlphaFoldDB" id="A0A6P7TYU6"/>
<feature type="region of interest" description="Disordered" evidence="1">
    <location>
        <begin position="1"/>
        <end position="157"/>
    </location>
</feature>
<feature type="compositionally biased region" description="Acidic residues" evidence="1">
    <location>
        <begin position="75"/>
        <end position="89"/>
    </location>
</feature>
<dbReference type="Proteomes" id="UP000515154">
    <property type="component" value="Unplaced"/>
</dbReference>
<sequence>MAVMVYEVNRDQKFNQQIVKEKKEKVPEPVVLEESESSEETPKVEQVVEKEESESDEEPQYKIDKTPIQAKPEESSEEEEDSSDMEVEDAPQKTEESDSEDDSDDEEENVVGNVQKNLQENDEDETDEFEEESDEEEGTPAVGNIFQDDEERSEEEKVMTKILMCPTVRGCRLEVVEEDSEGVSEEILTVFVEALEEVKDVDSVAKLASFSELLTLAEENQQLDYLQDQQLGAN</sequence>
<protein>
    <submittedName>
        <fullName evidence="3">Glutamic acid-rich protein-like</fullName>
    </submittedName>
</protein>
<evidence type="ECO:0000313" key="2">
    <source>
        <dbReference type="Proteomes" id="UP000515154"/>
    </source>
</evidence>
<reference evidence="3" key="1">
    <citation type="submission" date="2025-08" db="UniProtKB">
        <authorList>
            <consortium name="RefSeq"/>
        </authorList>
    </citation>
    <scope>IDENTIFICATION</scope>
</reference>
<proteinExistence type="predicted"/>
<feature type="compositionally biased region" description="Acidic residues" evidence="1">
    <location>
        <begin position="97"/>
        <end position="109"/>
    </location>
</feature>
<evidence type="ECO:0000313" key="3">
    <source>
        <dbReference type="RefSeq" id="XP_029653891.1"/>
    </source>
</evidence>
<feature type="compositionally biased region" description="Acidic residues" evidence="1">
    <location>
        <begin position="120"/>
        <end position="138"/>
    </location>
</feature>
<organism evidence="2 3">
    <name type="scientific">Octopus sinensis</name>
    <name type="common">East Asian common octopus</name>
    <dbReference type="NCBI Taxonomy" id="2607531"/>
    <lineage>
        <taxon>Eukaryota</taxon>
        <taxon>Metazoa</taxon>
        <taxon>Spiralia</taxon>
        <taxon>Lophotrochozoa</taxon>
        <taxon>Mollusca</taxon>
        <taxon>Cephalopoda</taxon>
        <taxon>Coleoidea</taxon>
        <taxon>Octopodiformes</taxon>
        <taxon>Octopoda</taxon>
        <taxon>Incirrata</taxon>
        <taxon>Octopodidae</taxon>
        <taxon>Octopus</taxon>
    </lineage>
</organism>
<dbReference type="RefSeq" id="XP_029653891.1">
    <property type="nucleotide sequence ID" value="XM_029798031.1"/>
</dbReference>
<name>A0A6P7TYU6_9MOLL</name>
<evidence type="ECO:0000256" key="1">
    <source>
        <dbReference type="SAM" id="MobiDB-lite"/>
    </source>
</evidence>
<gene>
    <name evidence="3" type="primary">LOC115227109</name>
</gene>
<feature type="compositionally biased region" description="Basic and acidic residues" evidence="1">
    <location>
        <begin position="8"/>
        <end position="27"/>
    </location>
</feature>
<accession>A0A6P7TYU6</accession>
<dbReference type="KEGG" id="osn:115227109"/>
<feature type="compositionally biased region" description="Basic and acidic residues" evidence="1">
    <location>
        <begin position="40"/>
        <end position="50"/>
    </location>
</feature>
<keyword evidence="2" id="KW-1185">Reference proteome</keyword>